<dbReference type="EMBL" id="ODYU01004875">
    <property type="protein sequence ID" value="SOQ45195.1"/>
    <property type="molecule type" value="Genomic_DNA"/>
</dbReference>
<feature type="domain" description="Phorbol-ester/DAG-type" evidence="4">
    <location>
        <begin position="249"/>
        <end position="300"/>
    </location>
</feature>
<dbReference type="PANTHER" id="PTHR21119:SF5">
    <property type="entry name" value="C2 DOMAIN-CONTAINING PROTEIN"/>
    <property type="match status" value="1"/>
</dbReference>
<proteinExistence type="predicted"/>
<gene>
    <name evidence="5" type="ORF">SFRICE_021171</name>
</gene>
<dbReference type="InterPro" id="IPR002219">
    <property type="entry name" value="PKC_DAG/PE"/>
</dbReference>
<organism evidence="5">
    <name type="scientific">Spodoptera frugiperda</name>
    <name type="common">Fall armyworm</name>
    <dbReference type="NCBI Taxonomy" id="7108"/>
    <lineage>
        <taxon>Eukaryota</taxon>
        <taxon>Metazoa</taxon>
        <taxon>Ecdysozoa</taxon>
        <taxon>Arthropoda</taxon>
        <taxon>Hexapoda</taxon>
        <taxon>Insecta</taxon>
        <taxon>Pterygota</taxon>
        <taxon>Neoptera</taxon>
        <taxon>Endopterygota</taxon>
        <taxon>Lepidoptera</taxon>
        <taxon>Glossata</taxon>
        <taxon>Ditrysia</taxon>
        <taxon>Noctuoidea</taxon>
        <taxon>Noctuidae</taxon>
        <taxon>Amphipyrinae</taxon>
        <taxon>Spodoptera</taxon>
    </lineage>
</organism>
<keyword evidence="2" id="KW-0862">Zinc</keyword>
<dbReference type="PROSITE" id="PS50081">
    <property type="entry name" value="ZF_DAG_PE_2"/>
    <property type="match status" value="1"/>
</dbReference>
<evidence type="ECO:0000256" key="1">
    <source>
        <dbReference type="ARBA" id="ARBA00022723"/>
    </source>
</evidence>
<dbReference type="Gene3D" id="3.30.60.20">
    <property type="match status" value="1"/>
</dbReference>
<reference evidence="5" key="1">
    <citation type="submission" date="2016-07" db="EMBL/GenBank/DDBJ databases">
        <authorList>
            <person name="Bretaudeau A."/>
        </authorList>
    </citation>
    <scope>NUCLEOTIDE SEQUENCE</scope>
    <source>
        <strain evidence="5">Rice</strain>
        <tissue evidence="5">Whole body</tissue>
    </source>
</reference>
<keyword evidence="1" id="KW-0479">Metal-binding</keyword>
<dbReference type="InterPro" id="IPR046349">
    <property type="entry name" value="C1-like_sf"/>
</dbReference>
<sequence>MALVTVPKYRKLIQLEKHGKYPVLSSNSSVEMTDSGKFIEVERGETDAEVRPESDDKFDENEMKETDIPVSASPNASPGKTVRIKENGAKANGDTEQGDYVQQQNENVPPEPAPRKRRRDFFGTIKRRLGRSRTRGASLDLTDSEVENQSRIRSISAERNAHEKALSIPNRNVYSAGASPAQSGDESRTSRSEVSGFSTASARTFIHEASTLVLETIEAGIKKHYLVPLTIAQRSRWRRKGIKLHIYNEHTFIAKHLSGGTVCEVCTKTIARRLGKQGYECRDCMLKCHKHCHVKVATNCPRSTVHNMELSMLPVLRLTSHLRMQIKI</sequence>
<evidence type="ECO:0000256" key="2">
    <source>
        <dbReference type="ARBA" id="ARBA00022833"/>
    </source>
</evidence>
<feature type="region of interest" description="Disordered" evidence="3">
    <location>
        <begin position="42"/>
        <end position="194"/>
    </location>
</feature>
<feature type="compositionally biased region" description="Basic residues" evidence="3">
    <location>
        <begin position="115"/>
        <end position="134"/>
    </location>
</feature>
<dbReference type="PROSITE" id="PS00479">
    <property type="entry name" value="ZF_DAG_PE_1"/>
    <property type="match status" value="1"/>
</dbReference>
<dbReference type="GO" id="GO:0046872">
    <property type="term" value="F:metal ion binding"/>
    <property type="evidence" value="ECO:0007669"/>
    <property type="project" value="UniProtKB-KW"/>
</dbReference>
<dbReference type="SUPFAM" id="SSF57889">
    <property type="entry name" value="Cysteine-rich domain"/>
    <property type="match status" value="1"/>
</dbReference>
<dbReference type="SMART" id="SM00109">
    <property type="entry name" value="C1"/>
    <property type="match status" value="1"/>
</dbReference>
<dbReference type="PANTHER" id="PTHR21119">
    <property type="entry name" value="C2 DOMAIN-CONTAINING PROTEIN"/>
    <property type="match status" value="1"/>
</dbReference>
<evidence type="ECO:0000259" key="4">
    <source>
        <dbReference type="PROSITE" id="PS50081"/>
    </source>
</evidence>
<dbReference type="InterPro" id="IPR039934">
    <property type="entry name" value="C2CD2/C2CD2L"/>
</dbReference>
<evidence type="ECO:0000256" key="3">
    <source>
        <dbReference type="SAM" id="MobiDB-lite"/>
    </source>
</evidence>
<evidence type="ECO:0000313" key="5">
    <source>
        <dbReference type="EMBL" id="SOQ45195.1"/>
    </source>
</evidence>
<name>A0A2H1VWK0_SPOFR</name>
<accession>A0A2H1VWK0</accession>
<dbReference type="AlphaFoldDB" id="A0A2H1VWK0"/>
<protein>
    <submittedName>
        <fullName evidence="5">SFRICE_021171</fullName>
    </submittedName>
</protein>
<feature type="compositionally biased region" description="Basic and acidic residues" evidence="3">
    <location>
        <begin position="42"/>
        <end position="67"/>
    </location>
</feature>
<dbReference type="Pfam" id="PF00130">
    <property type="entry name" value="C1_1"/>
    <property type="match status" value="1"/>
</dbReference>
<dbReference type="CDD" id="cd20831">
    <property type="entry name" value="C1_dGM13116p-like"/>
    <property type="match status" value="1"/>
</dbReference>